<dbReference type="AlphaFoldDB" id="A0AAV2Z8A8"/>
<organism evidence="2 3">
    <name type="scientific">Lagenidium giganteum</name>
    <dbReference type="NCBI Taxonomy" id="4803"/>
    <lineage>
        <taxon>Eukaryota</taxon>
        <taxon>Sar</taxon>
        <taxon>Stramenopiles</taxon>
        <taxon>Oomycota</taxon>
        <taxon>Peronosporomycetes</taxon>
        <taxon>Pythiales</taxon>
        <taxon>Pythiaceae</taxon>
    </lineage>
</organism>
<sequence length="125" mass="13734">MAAVAVLDACGDAASCDTFEDLAHSHPCKKTTDEPHICGSDGKIYLSRCFFRRAQQLSNGGVTEVTDWDGYHCPNTCKKQISCQEVGVFICGSDQNVYFGYCDFYRAQCVDPSVEQVQCRDDALG</sequence>
<dbReference type="SUPFAM" id="SSF100895">
    <property type="entry name" value="Kazal-type serine protease inhibitors"/>
    <property type="match status" value="2"/>
</dbReference>
<dbReference type="Gene3D" id="3.30.60.30">
    <property type="match status" value="1"/>
</dbReference>
<reference evidence="2" key="1">
    <citation type="submission" date="2022-11" db="EMBL/GenBank/DDBJ databases">
        <authorList>
            <person name="Morgan W.R."/>
            <person name="Tartar A."/>
        </authorList>
    </citation>
    <scope>NUCLEOTIDE SEQUENCE</scope>
    <source>
        <strain evidence="2">ARSEF 373</strain>
    </source>
</reference>
<feature type="domain" description="Kazal-like" evidence="1">
    <location>
        <begin position="26"/>
        <end position="63"/>
    </location>
</feature>
<feature type="domain" description="Kazal-like" evidence="1">
    <location>
        <begin position="81"/>
        <end position="111"/>
    </location>
</feature>
<dbReference type="EMBL" id="DAKRPA010000030">
    <property type="protein sequence ID" value="DBA02556.1"/>
    <property type="molecule type" value="Genomic_DNA"/>
</dbReference>
<evidence type="ECO:0000259" key="1">
    <source>
        <dbReference type="Pfam" id="PF07648"/>
    </source>
</evidence>
<evidence type="ECO:0000313" key="3">
    <source>
        <dbReference type="Proteomes" id="UP001146120"/>
    </source>
</evidence>
<evidence type="ECO:0000313" key="2">
    <source>
        <dbReference type="EMBL" id="DBA02556.1"/>
    </source>
</evidence>
<gene>
    <name evidence="2" type="ORF">N0F65_011028</name>
</gene>
<comment type="caution">
    <text evidence="2">The sequence shown here is derived from an EMBL/GenBank/DDBJ whole genome shotgun (WGS) entry which is preliminary data.</text>
</comment>
<dbReference type="InterPro" id="IPR002350">
    <property type="entry name" value="Kazal_dom"/>
</dbReference>
<proteinExistence type="predicted"/>
<dbReference type="Pfam" id="PF07648">
    <property type="entry name" value="Kazal_2"/>
    <property type="match status" value="2"/>
</dbReference>
<protein>
    <recommendedName>
        <fullName evidence="1">Kazal-like domain-containing protein</fullName>
    </recommendedName>
</protein>
<reference evidence="2" key="2">
    <citation type="journal article" date="2023" name="Microbiol Resour">
        <title>Decontamination and Annotation of the Draft Genome Sequence of the Oomycete Lagenidium giganteum ARSEF 373.</title>
        <authorList>
            <person name="Morgan W.R."/>
            <person name="Tartar A."/>
        </authorList>
    </citation>
    <scope>NUCLEOTIDE SEQUENCE</scope>
    <source>
        <strain evidence="2">ARSEF 373</strain>
    </source>
</reference>
<accession>A0AAV2Z8A8</accession>
<dbReference type="CDD" id="cd00104">
    <property type="entry name" value="KAZAL_FS"/>
    <property type="match status" value="1"/>
</dbReference>
<dbReference type="Proteomes" id="UP001146120">
    <property type="component" value="Unassembled WGS sequence"/>
</dbReference>
<name>A0AAV2Z8A8_9STRA</name>
<dbReference type="InterPro" id="IPR036058">
    <property type="entry name" value="Kazal_dom_sf"/>
</dbReference>
<keyword evidence="3" id="KW-1185">Reference proteome</keyword>